<feature type="chain" id="PRO_5007798216" evidence="4">
    <location>
        <begin position="23"/>
        <end position="167"/>
    </location>
</feature>
<dbReference type="CDD" id="cd07185">
    <property type="entry name" value="OmpA_C-like"/>
    <property type="match status" value="1"/>
</dbReference>
<evidence type="ECO:0000256" key="2">
    <source>
        <dbReference type="ARBA" id="ARBA00023136"/>
    </source>
</evidence>
<proteinExistence type="predicted"/>
<dbReference type="GeneID" id="72996304"/>
<dbReference type="Proteomes" id="UP000077748">
    <property type="component" value="Chromosome"/>
</dbReference>
<dbReference type="GO" id="GO:0009279">
    <property type="term" value="C:cell outer membrane"/>
    <property type="evidence" value="ECO:0007669"/>
    <property type="project" value="UniProtKB-SubCell"/>
</dbReference>
<feature type="signal peptide" evidence="4">
    <location>
        <begin position="1"/>
        <end position="22"/>
    </location>
</feature>
<evidence type="ECO:0000256" key="3">
    <source>
        <dbReference type="PROSITE-ProRule" id="PRU00473"/>
    </source>
</evidence>
<dbReference type="Pfam" id="PF00691">
    <property type="entry name" value="OmpA"/>
    <property type="match status" value="1"/>
</dbReference>
<evidence type="ECO:0000313" key="7">
    <source>
        <dbReference type="EMBL" id="MDF3845101.1"/>
    </source>
</evidence>
<dbReference type="SUPFAM" id="SSF103088">
    <property type="entry name" value="OmpA-like"/>
    <property type="match status" value="1"/>
</dbReference>
<dbReference type="Gene3D" id="3.30.1330.60">
    <property type="entry name" value="OmpA-like domain"/>
    <property type="match status" value="1"/>
</dbReference>
<dbReference type="PRINTS" id="PR01023">
    <property type="entry name" value="NAFLGMOTY"/>
</dbReference>
<dbReference type="AlphaFoldDB" id="A0A127MU40"/>
<dbReference type="InterPro" id="IPR050330">
    <property type="entry name" value="Bact_OuterMem_StrucFunc"/>
</dbReference>
<keyword evidence="2 3" id="KW-0472">Membrane</keyword>
<dbReference type="Proteomes" id="UP001220662">
    <property type="component" value="Unassembled WGS sequence"/>
</dbReference>
<evidence type="ECO:0000313" key="8">
    <source>
        <dbReference type="Proteomes" id="UP000077748"/>
    </source>
</evidence>
<evidence type="ECO:0000259" key="5">
    <source>
        <dbReference type="PROSITE" id="PS51123"/>
    </source>
</evidence>
<protein>
    <submittedName>
        <fullName evidence="7">OmpA family protein</fullName>
    </submittedName>
</protein>
<dbReference type="PROSITE" id="PS51123">
    <property type="entry name" value="OMPA_2"/>
    <property type="match status" value="1"/>
</dbReference>
<dbReference type="InterPro" id="IPR006664">
    <property type="entry name" value="OMP_bac"/>
</dbReference>
<accession>A0A127MU40</accession>
<comment type="subcellular location">
    <subcellularLocation>
        <location evidence="1">Cell outer membrane</location>
    </subcellularLocation>
</comment>
<dbReference type="RefSeq" id="WP_009621860.1">
    <property type="nucleotide sequence ID" value="NZ_CALEBV010000074.1"/>
</dbReference>
<dbReference type="PANTHER" id="PTHR30329">
    <property type="entry name" value="STATOR ELEMENT OF FLAGELLAR MOTOR COMPLEX"/>
    <property type="match status" value="1"/>
</dbReference>
<dbReference type="InterPro" id="IPR036737">
    <property type="entry name" value="OmpA-like_sf"/>
</dbReference>
<dbReference type="KEGG" id="pcq:PcP3B5_32260"/>
<dbReference type="InterPro" id="IPR006665">
    <property type="entry name" value="OmpA-like"/>
</dbReference>
<reference evidence="7" key="2">
    <citation type="submission" date="2023-03" db="EMBL/GenBank/DDBJ databases">
        <title>Draft assemblies of triclosan tolerant bacteria isolated from returned activated sludge.</title>
        <authorList>
            <person name="Van Hamelsveld S."/>
        </authorList>
    </citation>
    <scope>NUCLEOTIDE SEQUENCE</scope>
    <source>
        <strain evidence="7">GW210015_S63</strain>
    </source>
</reference>
<dbReference type="EMBL" id="JARJLR010000427">
    <property type="protein sequence ID" value="MDF3845101.1"/>
    <property type="molecule type" value="Genomic_DNA"/>
</dbReference>
<dbReference type="PANTHER" id="PTHR30329:SF17">
    <property type="entry name" value="LIPOPROTEIN YFIB-RELATED"/>
    <property type="match status" value="1"/>
</dbReference>
<gene>
    <name evidence="6" type="ORF">A9C11_15335</name>
    <name evidence="7" type="ORF">P3W55_25615</name>
</gene>
<evidence type="ECO:0000256" key="4">
    <source>
        <dbReference type="SAM" id="SignalP"/>
    </source>
</evidence>
<sequence length="167" mass="17809">MIAKPLKPSRLFIGLLLTLLLAGCQTPPAPQKGLSAEQVAALQQQGFQLGDEGWELGLSSKVLFGNNVDSIDPSSRGEVERIGHALLAVGIDKLRLEGHTDSYGDAGYNQQLSVRRAQSVAQVLAGIGMPRDNLEVIGRGMQRPVADNSSAAGRMENRRVSIIVPAE</sequence>
<evidence type="ECO:0000313" key="6">
    <source>
        <dbReference type="EMBL" id="ANI15272.1"/>
    </source>
</evidence>
<organism evidence="6 8">
    <name type="scientific">Pseudomonas citronellolis</name>
    <dbReference type="NCBI Taxonomy" id="53408"/>
    <lineage>
        <taxon>Bacteria</taxon>
        <taxon>Pseudomonadati</taxon>
        <taxon>Pseudomonadota</taxon>
        <taxon>Gammaproteobacteria</taxon>
        <taxon>Pseudomonadales</taxon>
        <taxon>Pseudomonadaceae</taxon>
        <taxon>Pseudomonas</taxon>
    </lineage>
</organism>
<feature type="domain" description="OmpA-like" evidence="5">
    <location>
        <begin position="52"/>
        <end position="167"/>
    </location>
</feature>
<name>A0A127MU40_9PSED</name>
<dbReference type="STRING" id="53408.A9C11_15335"/>
<evidence type="ECO:0000256" key="1">
    <source>
        <dbReference type="ARBA" id="ARBA00004442"/>
    </source>
</evidence>
<dbReference type="EMBL" id="CP015878">
    <property type="protein sequence ID" value="ANI15272.1"/>
    <property type="molecule type" value="Genomic_DNA"/>
</dbReference>
<keyword evidence="4" id="KW-0732">Signal</keyword>
<dbReference type="PROSITE" id="PS51257">
    <property type="entry name" value="PROKAR_LIPOPROTEIN"/>
    <property type="match status" value="1"/>
</dbReference>
<dbReference type="PRINTS" id="PR01021">
    <property type="entry name" value="OMPADOMAIN"/>
</dbReference>
<reference evidence="6 8" key="1">
    <citation type="submission" date="2016-05" db="EMBL/GenBank/DDBJ databases">
        <title>Genome Sequence of Pseudomonas citronellolis Strain SJTE-3, an Estrogens and Persistent Organic Pollutants degradation strain.</title>
        <authorList>
            <person name="Liang R."/>
        </authorList>
    </citation>
    <scope>NUCLEOTIDE SEQUENCE [LARGE SCALE GENOMIC DNA]</scope>
    <source>
        <strain evidence="6 8">SJTE-3</strain>
    </source>
</reference>